<evidence type="ECO:0000313" key="1">
    <source>
        <dbReference type="EMBL" id="HHP05048.1"/>
    </source>
</evidence>
<protein>
    <submittedName>
        <fullName evidence="1">Uncharacterized protein</fullName>
    </submittedName>
</protein>
<gene>
    <name evidence="1" type="ORF">ENM88_04780</name>
</gene>
<name>A0A7J3X784_THEPE</name>
<sequence length="69" mass="8409">MSRTTTITVTRETKTLLSKLKGRETWDSFLRKLAVEELRKRRERVREELGRLLELEYEEVRVRSWARES</sequence>
<reference evidence="1" key="1">
    <citation type="journal article" date="2020" name="mSystems">
        <title>Genome- and Community-Level Interaction Insights into Carbon Utilization and Element Cycling Functions of Hydrothermarchaeota in Hydrothermal Sediment.</title>
        <authorList>
            <person name="Zhou Z."/>
            <person name="Liu Y."/>
            <person name="Xu W."/>
            <person name="Pan J."/>
            <person name="Luo Z.H."/>
            <person name="Li M."/>
        </authorList>
    </citation>
    <scope>NUCLEOTIDE SEQUENCE [LARGE SCALE GENOMIC DNA]</scope>
    <source>
        <strain evidence="1">SpSt-1125</strain>
    </source>
</reference>
<dbReference type="AlphaFoldDB" id="A0A7J3X784"/>
<dbReference type="EMBL" id="DRZM01000146">
    <property type="protein sequence ID" value="HHP05048.1"/>
    <property type="molecule type" value="Genomic_DNA"/>
</dbReference>
<organism evidence="1">
    <name type="scientific">Thermofilum pendens</name>
    <dbReference type="NCBI Taxonomy" id="2269"/>
    <lineage>
        <taxon>Archaea</taxon>
        <taxon>Thermoproteota</taxon>
        <taxon>Thermoprotei</taxon>
        <taxon>Thermofilales</taxon>
        <taxon>Thermofilaceae</taxon>
        <taxon>Thermofilum</taxon>
    </lineage>
</organism>
<proteinExistence type="predicted"/>
<comment type="caution">
    <text evidence="1">The sequence shown here is derived from an EMBL/GenBank/DDBJ whole genome shotgun (WGS) entry which is preliminary data.</text>
</comment>
<accession>A0A7J3X784</accession>